<dbReference type="EMBL" id="MFAQ01000044">
    <property type="protein sequence ID" value="OGD81431.1"/>
    <property type="molecule type" value="Genomic_DNA"/>
</dbReference>
<dbReference type="Pfam" id="PF02355">
    <property type="entry name" value="SecD_SecF_C"/>
    <property type="match status" value="1"/>
</dbReference>
<dbReference type="InterPro" id="IPR055344">
    <property type="entry name" value="SecD_SecF_C_bact"/>
</dbReference>
<keyword evidence="6 9" id="KW-1133">Transmembrane helix</keyword>
<evidence type="ECO:0000256" key="8">
    <source>
        <dbReference type="ARBA" id="ARBA00023136"/>
    </source>
</evidence>
<keyword evidence="7 9" id="KW-0811">Translocation</keyword>
<organism evidence="13 14">
    <name type="scientific">Candidatus Collierbacteria bacterium RIFOXYD1_FULL_40_9</name>
    <dbReference type="NCBI Taxonomy" id="1817731"/>
    <lineage>
        <taxon>Bacteria</taxon>
        <taxon>Candidatus Collieribacteriota</taxon>
    </lineage>
</organism>
<feature type="transmembrane region" description="Helical" evidence="9">
    <location>
        <begin position="410"/>
        <end position="437"/>
    </location>
</feature>
<feature type="domain" description="Protein translocase subunit SecDF P1" evidence="11">
    <location>
        <begin position="84"/>
        <end position="140"/>
    </location>
</feature>
<dbReference type="InterPro" id="IPR022813">
    <property type="entry name" value="SecD/SecF_arch_bac"/>
</dbReference>
<dbReference type="NCBIfam" id="TIGR01129">
    <property type="entry name" value="secD"/>
    <property type="match status" value="1"/>
</dbReference>
<dbReference type="GO" id="GO:0005886">
    <property type="term" value="C:plasma membrane"/>
    <property type="evidence" value="ECO:0007669"/>
    <property type="project" value="UniProtKB-SubCell"/>
</dbReference>
<evidence type="ECO:0000256" key="6">
    <source>
        <dbReference type="ARBA" id="ARBA00022989"/>
    </source>
</evidence>
<comment type="caution">
    <text evidence="9">Lacks conserved residue(s) required for the propagation of feature annotation.</text>
</comment>
<evidence type="ECO:0000256" key="2">
    <source>
        <dbReference type="ARBA" id="ARBA00022448"/>
    </source>
</evidence>
<comment type="subunit">
    <text evidence="9">Forms a complex with SecF. Part of the essential Sec protein translocation apparatus which comprises SecA, SecYEG and auxiliary proteins SecDF. Other proteins may also be involved.</text>
</comment>
<dbReference type="InterPro" id="IPR048631">
    <property type="entry name" value="SecD_1st"/>
</dbReference>
<dbReference type="Pfam" id="PF21760">
    <property type="entry name" value="SecD_1st"/>
    <property type="match status" value="1"/>
</dbReference>
<dbReference type="SUPFAM" id="SSF82866">
    <property type="entry name" value="Multidrug efflux transporter AcrB transmembrane domain"/>
    <property type="match status" value="1"/>
</dbReference>
<dbReference type="PRINTS" id="PR00702">
    <property type="entry name" value="ACRIFLAVINRP"/>
</dbReference>
<gene>
    <name evidence="9" type="primary">secD</name>
    <name evidence="13" type="ORF">A2572_01690</name>
</gene>
<dbReference type="InterPro" id="IPR005791">
    <property type="entry name" value="SecD"/>
</dbReference>
<keyword evidence="2 9" id="KW-0813">Transport</keyword>
<dbReference type="AlphaFoldDB" id="A0A1F5FPA1"/>
<evidence type="ECO:0000256" key="1">
    <source>
        <dbReference type="ARBA" id="ARBA00004651"/>
    </source>
</evidence>
<dbReference type="InterPro" id="IPR001036">
    <property type="entry name" value="Acrflvin-R"/>
</dbReference>
<dbReference type="HAMAP" id="MF_01463_B">
    <property type="entry name" value="SecD_B"/>
    <property type="match status" value="1"/>
</dbReference>
<feature type="domain" description="SecDF P1 head subdomain" evidence="12">
    <location>
        <begin position="162"/>
        <end position="257"/>
    </location>
</feature>
<dbReference type="Gene3D" id="1.20.1640.10">
    <property type="entry name" value="Multidrug efflux transporter AcrB transmembrane domain"/>
    <property type="match status" value="1"/>
</dbReference>
<dbReference type="NCBIfam" id="TIGR00916">
    <property type="entry name" value="2A0604s01"/>
    <property type="match status" value="1"/>
</dbReference>
<evidence type="ECO:0000259" key="10">
    <source>
        <dbReference type="Pfam" id="PF02355"/>
    </source>
</evidence>
<dbReference type="Pfam" id="PF22599">
    <property type="entry name" value="SecDF_P1_head"/>
    <property type="match status" value="1"/>
</dbReference>
<keyword evidence="5 9" id="KW-0653">Protein transport</keyword>
<evidence type="ECO:0000256" key="5">
    <source>
        <dbReference type="ARBA" id="ARBA00022927"/>
    </source>
</evidence>
<dbReference type="GO" id="GO:0015450">
    <property type="term" value="F:protein-transporting ATPase activity"/>
    <property type="evidence" value="ECO:0007669"/>
    <property type="project" value="InterPro"/>
</dbReference>
<feature type="transmembrane region" description="Helical" evidence="9">
    <location>
        <begin position="280"/>
        <end position="298"/>
    </location>
</feature>
<keyword evidence="3 9" id="KW-1003">Cell membrane</keyword>
<dbReference type="PANTHER" id="PTHR30081:SF1">
    <property type="entry name" value="PROTEIN TRANSLOCASE SUBUNIT SECD"/>
    <property type="match status" value="1"/>
</dbReference>
<evidence type="ECO:0000256" key="9">
    <source>
        <dbReference type="HAMAP-Rule" id="MF_01463"/>
    </source>
</evidence>
<proteinExistence type="inferred from homology"/>
<sequence>MSLNKPQKNLIFISLVTLFCLYISLPTDLKYFKIPRLNFKIGKLDFSKEIEIKQGLDIKGGVQVILDTDMSKIEDTDKQSALESLKDVVGRRVDLFGVSESAIKTLRNNNQYRLSIELPGVTDSKQALDLIGQTAKLEFAYPIFSETKTATQEPMLIGFNPADLGGADLKKAQVTFQTDDSLPAVAIEFKDEGTKKFAQITKENIGKPLAILLDGFPITMPNIESEILNGNAIITGNFTLEEAKDLSIKLNAGALPVPVKILSQKNIPATLGQESIQRSLLAGGIGLLMVVLFMVLYYGKMGILASIGLILYGLYTVTLYKIIPVVLSLPGIAGFLLSVGMAVDSNILIFERYKEEIRAGRQWQVALELAFGRAWGSIKDANTATVITGLILFNPLNWTFLNTSGAVRGFALTLILGILTSLFTGIVVTRTLLRVFFKGKSSNQIKK</sequence>
<comment type="caution">
    <text evidence="13">The sequence shown here is derived from an EMBL/GenBank/DDBJ whole genome shotgun (WGS) entry which is preliminary data.</text>
</comment>
<name>A0A1F5FPA1_9BACT</name>
<dbReference type="PANTHER" id="PTHR30081">
    <property type="entry name" value="PROTEIN-EXPORT MEMBRANE PROTEIN SEC"/>
    <property type="match status" value="1"/>
</dbReference>
<comment type="similarity">
    <text evidence="9">Belongs to the SecD/SecF family. SecD subfamily.</text>
</comment>
<reference evidence="13 14" key="1">
    <citation type="journal article" date="2016" name="Nat. Commun.">
        <title>Thousands of microbial genomes shed light on interconnected biogeochemical processes in an aquifer system.</title>
        <authorList>
            <person name="Anantharaman K."/>
            <person name="Brown C.T."/>
            <person name="Hug L.A."/>
            <person name="Sharon I."/>
            <person name="Castelle C.J."/>
            <person name="Probst A.J."/>
            <person name="Thomas B.C."/>
            <person name="Singh A."/>
            <person name="Wilkins M.J."/>
            <person name="Karaoz U."/>
            <person name="Brodie E.L."/>
            <person name="Williams K.H."/>
            <person name="Hubbard S.S."/>
            <person name="Banfield J.F."/>
        </authorList>
    </citation>
    <scope>NUCLEOTIDE SEQUENCE [LARGE SCALE GENOMIC DNA]</scope>
</reference>
<dbReference type="GO" id="GO:0006605">
    <property type="term" value="P:protein targeting"/>
    <property type="evidence" value="ECO:0007669"/>
    <property type="project" value="UniProtKB-UniRule"/>
</dbReference>
<evidence type="ECO:0000259" key="11">
    <source>
        <dbReference type="Pfam" id="PF21760"/>
    </source>
</evidence>
<keyword evidence="4 9" id="KW-0812">Transmembrane</keyword>
<keyword evidence="8 9" id="KW-0472">Membrane</keyword>
<evidence type="ECO:0000259" key="12">
    <source>
        <dbReference type="Pfam" id="PF22599"/>
    </source>
</evidence>
<evidence type="ECO:0000313" key="13">
    <source>
        <dbReference type="EMBL" id="OGD81431.1"/>
    </source>
</evidence>
<evidence type="ECO:0000313" key="14">
    <source>
        <dbReference type="Proteomes" id="UP000179237"/>
    </source>
</evidence>
<dbReference type="InterPro" id="IPR048634">
    <property type="entry name" value="SecD_SecF_C"/>
</dbReference>
<feature type="domain" description="Protein export membrane protein SecD/SecF C-terminal" evidence="10">
    <location>
        <begin position="259"/>
        <end position="435"/>
    </location>
</feature>
<dbReference type="Proteomes" id="UP000179237">
    <property type="component" value="Unassembled WGS sequence"/>
</dbReference>
<protein>
    <recommendedName>
        <fullName evidence="9">Protein translocase subunit SecD</fullName>
    </recommendedName>
</protein>
<accession>A0A1F5FPA1</accession>
<evidence type="ECO:0000256" key="3">
    <source>
        <dbReference type="ARBA" id="ARBA00022475"/>
    </source>
</evidence>
<dbReference type="Gene3D" id="3.30.1360.200">
    <property type="match status" value="1"/>
</dbReference>
<comment type="subcellular location">
    <subcellularLocation>
        <location evidence="1 9">Cell membrane</location>
        <topology evidence="1 9">Multi-pass membrane protein</topology>
    </subcellularLocation>
</comment>
<feature type="transmembrane region" description="Helical" evidence="9">
    <location>
        <begin position="329"/>
        <end position="350"/>
    </location>
</feature>
<feature type="transmembrane region" description="Helical" evidence="9">
    <location>
        <begin position="303"/>
        <end position="323"/>
    </location>
</feature>
<dbReference type="GO" id="GO:0065002">
    <property type="term" value="P:intracellular protein transmembrane transport"/>
    <property type="evidence" value="ECO:0007669"/>
    <property type="project" value="UniProtKB-UniRule"/>
</dbReference>
<dbReference type="Gene3D" id="3.30.70.3400">
    <property type="match status" value="1"/>
</dbReference>
<comment type="function">
    <text evidence="9">Part of the Sec protein translocase complex. Interacts with the SecYEG preprotein conducting channel. SecDF uses the proton motive force (PMF) to complete protein translocation after the ATP-dependent function of SecA.</text>
</comment>
<dbReference type="InterPro" id="IPR054384">
    <property type="entry name" value="SecDF_P1_head"/>
</dbReference>
<evidence type="ECO:0000256" key="4">
    <source>
        <dbReference type="ARBA" id="ARBA00022692"/>
    </source>
</evidence>
<dbReference type="GO" id="GO:0043952">
    <property type="term" value="P:protein transport by the Sec complex"/>
    <property type="evidence" value="ECO:0007669"/>
    <property type="project" value="UniProtKB-UniRule"/>
</dbReference>
<evidence type="ECO:0000256" key="7">
    <source>
        <dbReference type="ARBA" id="ARBA00023010"/>
    </source>
</evidence>